<name>A0ABQ7K2X3_9FUNG</name>
<accession>A0ABQ7K2X3</accession>
<gene>
    <name evidence="2" type="ORF">BGZ96_006785</name>
</gene>
<proteinExistence type="predicted"/>
<dbReference type="InterPro" id="IPR014121">
    <property type="entry name" value="TraN_Ftype"/>
</dbReference>
<keyword evidence="3" id="KW-1185">Reference proteome</keyword>
<organism evidence="2 3">
    <name type="scientific">Linnemannia gamsii</name>
    <dbReference type="NCBI Taxonomy" id="64522"/>
    <lineage>
        <taxon>Eukaryota</taxon>
        <taxon>Fungi</taxon>
        <taxon>Fungi incertae sedis</taxon>
        <taxon>Mucoromycota</taxon>
        <taxon>Mortierellomycotina</taxon>
        <taxon>Mortierellomycetes</taxon>
        <taxon>Mortierellales</taxon>
        <taxon>Mortierellaceae</taxon>
        <taxon>Linnemannia</taxon>
    </lineage>
</organism>
<feature type="region of interest" description="Disordered" evidence="1">
    <location>
        <begin position="821"/>
        <end position="840"/>
    </location>
</feature>
<evidence type="ECO:0000256" key="1">
    <source>
        <dbReference type="SAM" id="MobiDB-lite"/>
    </source>
</evidence>
<sequence>MPASAAQDGSVFADSVTAKIPVTTAPAKGFGAFDTPIDKNATNYGGLNYKGSLGKLGVQAIDRCKNYVPTGNVSQDQECAGLNYMANNCLQTSTTQNKIIGSVANVPMASSNCVGAYGSSAGVFELSAKDKAMITHFGKSTQNAVSAAEDCIEVEKIVRPATTELFNCTKNTNYTEAACTQDLNPQCRLRGGDLASTSVNKGSLSHAYITKTNVAGVYNYLMSVDYRCNSDASGSISFEVQDIAWGASITLTVSNLDDAAAIGVNGTTVYAGYPNAGPQYYGDFFPTSAKGFQIGYSWTEKVGTIDQQFHANTKLLDYCPSGYSPISQSQLRRGYRAPSDYTPNNILGFFCNAEGKFLMNRHEGWIALLIGAGVSDAEPLTNFGSCAVEPNKRQVCVDTTPCKTLPSGYTVCLKGVTPPRNAARVNASCWSYQTVYACEDSTSIDTCSTAPWMQKYGASCQQTNVSCQSTIPENGKCAAWTYTYACETEPAQKALVMQCTSTALGTDLSMATPQVAPNSPAKAVALLEAAREISAYSTCDAATALADPDACLNKKMFNGVYETCKKGYGGIKNCCKAIPGGKSNAQIATLAFSAGASVVKYAGAKAVDAASPYVFDALYAMSEYAGGMAASSGSMIAGTNLAASGLTLKAYGFTYGTGAFSAGSSLPGTMLLTEGGSGFVTFNPYVFAATVAFTIVLQELVSCDQSEQLLGMHKGQNLSVQVSEECRSKALGACVEWEEGWCSYNGVIGKVLGTQGRRQFGLSLDKSCEGISVKQMQQLDWSKLDLSELEGQVASQATKNIPNPSTVTTIYENKLNQTPVTGVNTDTAKGLGYPSHYTTP</sequence>
<evidence type="ECO:0000313" key="3">
    <source>
        <dbReference type="Proteomes" id="UP001194696"/>
    </source>
</evidence>
<evidence type="ECO:0008006" key="4">
    <source>
        <dbReference type="Google" id="ProtNLM"/>
    </source>
</evidence>
<dbReference type="Proteomes" id="UP001194696">
    <property type="component" value="Unassembled WGS sequence"/>
</dbReference>
<evidence type="ECO:0000313" key="2">
    <source>
        <dbReference type="EMBL" id="KAG0289720.1"/>
    </source>
</evidence>
<protein>
    <recommendedName>
        <fullName evidence="4">Conjugal transfer protein TraN</fullName>
    </recommendedName>
</protein>
<dbReference type="Pfam" id="PF06986">
    <property type="entry name" value="F_T4SS_TraN"/>
    <property type="match status" value="2"/>
</dbReference>
<dbReference type="EMBL" id="JAAAIM010000331">
    <property type="protein sequence ID" value="KAG0289720.1"/>
    <property type="molecule type" value="Genomic_DNA"/>
</dbReference>
<comment type="caution">
    <text evidence="2">The sequence shown here is derived from an EMBL/GenBank/DDBJ whole genome shotgun (WGS) entry which is preliminary data.</text>
</comment>
<reference evidence="2 3" key="1">
    <citation type="journal article" date="2020" name="Fungal Divers.">
        <title>Resolving the Mortierellaceae phylogeny through synthesis of multi-gene phylogenetics and phylogenomics.</title>
        <authorList>
            <person name="Vandepol N."/>
            <person name="Liber J."/>
            <person name="Desiro A."/>
            <person name="Na H."/>
            <person name="Kennedy M."/>
            <person name="Barry K."/>
            <person name="Grigoriev I.V."/>
            <person name="Miller A.N."/>
            <person name="O'Donnell K."/>
            <person name="Stajich J.E."/>
            <person name="Bonito G."/>
        </authorList>
    </citation>
    <scope>NUCLEOTIDE SEQUENCE [LARGE SCALE GENOMIC DNA]</scope>
    <source>
        <strain evidence="2 3">AD045</strain>
    </source>
</reference>